<dbReference type="InterPro" id="IPR025110">
    <property type="entry name" value="AMP-bd_C"/>
</dbReference>
<protein>
    <submittedName>
        <fullName evidence="3">Acyl-coenzyme A synthetase/AMP-(Fatty) acid ligase</fullName>
    </submittedName>
</protein>
<dbReference type="GO" id="GO:0016874">
    <property type="term" value="F:ligase activity"/>
    <property type="evidence" value="ECO:0007669"/>
    <property type="project" value="UniProtKB-KW"/>
</dbReference>
<keyword evidence="3" id="KW-0436">Ligase</keyword>
<dbReference type="Gene3D" id="3.40.50.12780">
    <property type="entry name" value="N-terminal domain of ligase-like"/>
    <property type="match status" value="1"/>
</dbReference>
<dbReference type="InterPro" id="IPR045851">
    <property type="entry name" value="AMP-bd_C_sf"/>
</dbReference>
<dbReference type="Gene3D" id="3.30.300.30">
    <property type="match status" value="1"/>
</dbReference>
<dbReference type="Pfam" id="PF00501">
    <property type="entry name" value="AMP-binding"/>
    <property type="match status" value="1"/>
</dbReference>
<dbReference type="PANTHER" id="PTHR45527">
    <property type="entry name" value="NONRIBOSOMAL PEPTIDE SYNTHETASE"/>
    <property type="match status" value="1"/>
</dbReference>
<reference evidence="3 4" key="1">
    <citation type="submission" date="2023-07" db="EMBL/GenBank/DDBJ databases">
        <title>Sequencing the genomes of 1000 actinobacteria strains.</title>
        <authorList>
            <person name="Klenk H.-P."/>
        </authorList>
    </citation>
    <scope>NUCLEOTIDE SEQUENCE [LARGE SCALE GENOMIC DNA]</scope>
    <source>
        <strain evidence="3 4">DSM 44109</strain>
    </source>
</reference>
<dbReference type="InterPro" id="IPR042099">
    <property type="entry name" value="ANL_N_sf"/>
</dbReference>
<evidence type="ECO:0000259" key="1">
    <source>
        <dbReference type="Pfam" id="PF00501"/>
    </source>
</evidence>
<accession>A0ABT9RCQ5</accession>
<organism evidence="3 4">
    <name type="scientific">Streptosporangium brasiliense</name>
    <dbReference type="NCBI Taxonomy" id="47480"/>
    <lineage>
        <taxon>Bacteria</taxon>
        <taxon>Bacillati</taxon>
        <taxon>Actinomycetota</taxon>
        <taxon>Actinomycetes</taxon>
        <taxon>Streptosporangiales</taxon>
        <taxon>Streptosporangiaceae</taxon>
        <taxon>Streptosporangium</taxon>
    </lineage>
</organism>
<dbReference type="Pfam" id="PF13193">
    <property type="entry name" value="AMP-binding_C"/>
    <property type="match status" value="1"/>
</dbReference>
<dbReference type="Proteomes" id="UP001230426">
    <property type="component" value="Unassembled WGS sequence"/>
</dbReference>
<comment type="caution">
    <text evidence="3">The sequence shown here is derived from an EMBL/GenBank/DDBJ whole genome shotgun (WGS) entry which is preliminary data.</text>
</comment>
<feature type="domain" description="AMP-dependent synthetase/ligase" evidence="1">
    <location>
        <begin position="7"/>
        <end position="307"/>
    </location>
</feature>
<sequence>MSSGPLGILARKSPRAIGLLLGAMLDRRSFLVPSPGLPESTLRGLFTQARCTHVVSPDDNWDAARESMVAQVMRVEPGSPGSAAAPVGPDDPDQVSFMLTTSGSTGLPKIVPLTVGAVDRFADWAHDRFDLGPGRSVLNYAPLNFDLCLLDIWATLKQGGCVVLVDPDQATNARSLFDLLADHPVDVIQAVPMLYGLLTDAARQTGEQVYATQHVIFTGDAIQPGCLAELPKLFPEANFYNLYGCTETNDSFIHRVDVESERLSPLPLGEPLPGVEALLVTDDGGVLTGPGTGELYVTTPFQTTGYLNASLDDKFVEHPGRPDGRRYFRSGDLVRRHPDGRLTLEGRNDFQVKIRGQRVNTQEVEQALLAHGQVLEAAVVAIPDPRAGHRLHAALRRRPDSGLNSLEIRRHCAGRLPGAGIPSTVQIVDGPLPRTSTGKIDRNHIKSIQTEAA</sequence>
<gene>
    <name evidence="3" type="ORF">J2S55_006305</name>
</gene>
<name>A0ABT9RCQ5_9ACTN</name>
<dbReference type="PROSITE" id="PS00455">
    <property type="entry name" value="AMP_BINDING"/>
    <property type="match status" value="1"/>
</dbReference>
<dbReference type="PANTHER" id="PTHR45527:SF1">
    <property type="entry name" value="FATTY ACID SYNTHASE"/>
    <property type="match status" value="1"/>
</dbReference>
<dbReference type="SUPFAM" id="SSF56801">
    <property type="entry name" value="Acetyl-CoA synthetase-like"/>
    <property type="match status" value="1"/>
</dbReference>
<dbReference type="EMBL" id="JAUSRB010000002">
    <property type="protein sequence ID" value="MDP9867039.1"/>
    <property type="molecule type" value="Genomic_DNA"/>
</dbReference>
<dbReference type="InterPro" id="IPR020845">
    <property type="entry name" value="AMP-binding_CS"/>
</dbReference>
<evidence type="ECO:0000313" key="4">
    <source>
        <dbReference type="Proteomes" id="UP001230426"/>
    </source>
</evidence>
<feature type="domain" description="AMP-binding enzyme C-terminal" evidence="2">
    <location>
        <begin position="363"/>
        <end position="439"/>
    </location>
</feature>
<evidence type="ECO:0000313" key="3">
    <source>
        <dbReference type="EMBL" id="MDP9867039.1"/>
    </source>
</evidence>
<dbReference type="InterPro" id="IPR000873">
    <property type="entry name" value="AMP-dep_synth/lig_dom"/>
</dbReference>
<evidence type="ECO:0000259" key="2">
    <source>
        <dbReference type="Pfam" id="PF13193"/>
    </source>
</evidence>
<proteinExistence type="predicted"/>
<keyword evidence="4" id="KW-1185">Reference proteome</keyword>